<dbReference type="OMA" id="ATIMLQH"/>
<reference evidence="4" key="3">
    <citation type="submission" date="2015-06" db="UniProtKB">
        <authorList>
            <consortium name="EnsemblProtists"/>
        </authorList>
    </citation>
    <scope>IDENTIFICATION</scope>
</reference>
<dbReference type="OrthoDB" id="70317at2759"/>
<proteinExistence type="predicted"/>
<dbReference type="GO" id="GO:0006310">
    <property type="term" value="P:DNA recombination"/>
    <property type="evidence" value="ECO:0007669"/>
    <property type="project" value="UniProtKB-KW"/>
</dbReference>
<dbReference type="RefSeq" id="XP_005827789.1">
    <property type="nucleotide sequence ID" value="XM_005827732.1"/>
</dbReference>
<dbReference type="GO" id="GO:0003677">
    <property type="term" value="F:DNA binding"/>
    <property type="evidence" value="ECO:0007669"/>
    <property type="project" value="InterPro"/>
</dbReference>
<feature type="compositionally biased region" description="Acidic residues" evidence="2">
    <location>
        <begin position="772"/>
        <end position="784"/>
    </location>
</feature>
<evidence type="ECO:0000313" key="4">
    <source>
        <dbReference type="EnsemblProtists" id="EKX40809"/>
    </source>
</evidence>
<sequence>MQDDVRGQDSSMADAQGTMKGHRTAESTQKVYRYKVLRLVNMMKRKAKEGKKEAYRDLLDEGGNVRLPLTWTCVKETFEHLMTSKSMSRGRKRKRKAGEEEGNSSESSDSAAGGAGQAQAGGDAPAANQKLLSIGSVQGYKSALKHYYMERNVSFTAVGVEETGKTLDQNLDDMIQKHAESIGGARAEQVRAQEGNSVLQVKGYVAICKEMIAWRPKEKNREHGATGLFGYAAATFLWNCCCRSETLDELHMEHFDWRNDSLVLTIVKSKNDDAGNSVDMISQQVRHVFAAPHQPHTCPILALALYTIAQPRGYGNSTKFFPGNDQKQRFSKVLQRVLSCMDGGDSKDFGAQSFRKGSVAHLLSIPGGPSEPSVLIRGSWKVGNSRDGYITEAGSNDQYCGRILAGNDVMSDSFDNLPPHFSEKGLEKVRGVGLHKFVHGYESFPDSFKRCVPVFLANIVYHIDTLQEWFGTDHILWGAPMFGLQGTRTMEYLRSLRAEIVAGSMRCEDCGMKSTGIPPYYHVLAENRRFRKEIVEVQNQLHYALNQLPDKILDQVAEKIKGRANEHLPLDDLESLKADVRESIKIAMRGHDTCDSNSNRRVEDNIASTVGDPGGHDSQSSMQGDVFVWDDGQVHMVPQDYKFAQKVDCKNVWQRWHVGEHLVENGVRKSIGPLKQLKPSDLGNRNMRKNVSKARKVMEKLEKMAREGGELEEGQEVTIDNYQSCFDVAYKKIVEDIYGPDAWEESRCKKKYQDLSYITVYKYIRKISGEAESGDESAQEDPEEAHDRTSAGGE</sequence>
<dbReference type="InterPro" id="IPR011010">
    <property type="entry name" value="DNA_brk_join_enz"/>
</dbReference>
<feature type="compositionally biased region" description="Basic and acidic residues" evidence="2">
    <location>
        <begin position="785"/>
        <end position="794"/>
    </location>
</feature>
<dbReference type="GO" id="GO:0015074">
    <property type="term" value="P:DNA integration"/>
    <property type="evidence" value="ECO:0007669"/>
    <property type="project" value="InterPro"/>
</dbReference>
<evidence type="ECO:0000256" key="2">
    <source>
        <dbReference type="SAM" id="MobiDB-lite"/>
    </source>
</evidence>
<dbReference type="AlphaFoldDB" id="L1IY64"/>
<feature type="region of interest" description="Disordered" evidence="2">
    <location>
        <begin position="84"/>
        <end position="124"/>
    </location>
</feature>
<accession>L1IY64</accession>
<dbReference type="KEGG" id="gtt:GUITHDRAFT_113076"/>
<dbReference type="Gene3D" id="1.10.443.10">
    <property type="entry name" value="Intergrase catalytic core"/>
    <property type="match status" value="1"/>
</dbReference>
<dbReference type="SUPFAM" id="SSF56349">
    <property type="entry name" value="DNA breaking-rejoining enzymes"/>
    <property type="match status" value="1"/>
</dbReference>
<evidence type="ECO:0000313" key="3">
    <source>
        <dbReference type="EMBL" id="EKX40809.1"/>
    </source>
</evidence>
<name>L1IY64_GUITC</name>
<evidence type="ECO:0000256" key="1">
    <source>
        <dbReference type="ARBA" id="ARBA00023172"/>
    </source>
</evidence>
<keyword evidence="5" id="KW-1185">Reference proteome</keyword>
<dbReference type="InterPro" id="IPR013762">
    <property type="entry name" value="Integrase-like_cat_sf"/>
</dbReference>
<reference evidence="5" key="2">
    <citation type="submission" date="2012-11" db="EMBL/GenBank/DDBJ databases">
        <authorList>
            <person name="Kuo A."/>
            <person name="Curtis B.A."/>
            <person name="Tanifuji G."/>
            <person name="Burki F."/>
            <person name="Gruber A."/>
            <person name="Irimia M."/>
            <person name="Maruyama S."/>
            <person name="Arias M.C."/>
            <person name="Ball S.G."/>
            <person name="Gile G.H."/>
            <person name="Hirakawa Y."/>
            <person name="Hopkins J.F."/>
            <person name="Rensing S.A."/>
            <person name="Schmutz J."/>
            <person name="Symeonidi A."/>
            <person name="Elias M."/>
            <person name="Eveleigh R.J."/>
            <person name="Herman E.K."/>
            <person name="Klute M.J."/>
            <person name="Nakayama T."/>
            <person name="Obornik M."/>
            <person name="Reyes-Prieto A."/>
            <person name="Armbrust E.V."/>
            <person name="Aves S.J."/>
            <person name="Beiko R.G."/>
            <person name="Coutinho P."/>
            <person name="Dacks J.B."/>
            <person name="Durnford D.G."/>
            <person name="Fast N.M."/>
            <person name="Green B.R."/>
            <person name="Grisdale C."/>
            <person name="Hempe F."/>
            <person name="Henrissat B."/>
            <person name="Hoppner M.P."/>
            <person name="Ishida K.-I."/>
            <person name="Kim E."/>
            <person name="Koreny L."/>
            <person name="Kroth P.G."/>
            <person name="Liu Y."/>
            <person name="Malik S.-B."/>
            <person name="Maier U.G."/>
            <person name="McRose D."/>
            <person name="Mock T."/>
            <person name="Neilson J.A."/>
            <person name="Onodera N.T."/>
            <person name="Poole A.M."/>
            <person name="Pritham E.J."/>
            <person name="Richards T.A."/>
            <person name="Rocap G."/>
            <person name="Roy S.W."/>
            <person name="Sarai C."/>
            <person name="Schaack S."/>
            <person name="Shirato S."/>
            <person name="Slamovits C.H."/>
            <person name="Spencer D.F."/>
            <person name="Suzuki S."/>
            <person name="Worden A.Z."/>
            <person name="Zauner S."/>
            <person name="Barry K."/>
            <person name="Bell C."/>
            <person name="Bharti A.K."/>
            <person name="Crow J.A."/>
            <person name="Grimwood J."/>
            <person name="Kramer R."/>
            <person name="Lindquist E."/>
            <person name="Lucas S."/>
            <person name="Salamov A."/>
            <person name="McFadden G.I."/>
            <person name="Lane C.E."/>
            <person name="Keeling P.J."/>
            <person name="Gray M.W."/>
            <person name="Grigoriev I.V."/>
            <person name="Archibald J.M."/>
        </authorList>
    </citation>
    <scope>NUCLEOTIDE SEQUENCE</scope>
    <source>
        <strain evidence="5">CCMP2712</strain>
    </source>
</reference>
<dbReference type="PaxDb" id="55529-EKX40809"/>
<keyword evidence="1" id="KW-0233">DNA recombination</keyword>
<reference evidence="3 5" key="1">
    <citation type="journal article" date="2012" name="Nature">
        <title>Algal genomes reveal evolutionary mosaicism and the fate of nucleomorphs.</title>
        <authorList>
            <consortium name="DOE Joint Genome Institute"/>
            <person name="Curtis B.A."/>
            <person name="Tanifuji G."/>
            <person name="Burki F."/>
            <person name="Gruber A."/>
            <person name="Irimia M."/>
            <person name="Maruyama S."/>
            <person name="Arias M.C."/>
            <person name="Ball S.G."/>
            <person name="Gile G.H."/>
            <person name="Hirakawa Y."/>
            <person name="Hopkins J.F."/>
            <person name="Kuo A."/>
            <person name="Rensing S.A."/>
            <person name="Schmutz J."/>
            <person name="Symeonidi A."/>
            <person name="Elias M."/>
            <person name="Eveleigh R.J."/>
            <person name="Herman E.K."/>
            <person name="Klute M.J."/>
            <person name="Nakayama T."/>
            <person name="Obornik M."/>
            <person name="Reyes-Prieto A."/>
            <person name="Armbrust E.V."/>
            <person name="Aves S.J."/>
            <person name="Beiko R.G."/>
            <person name="Coutinho P."/>
            <person name="Dacks J.B."/>
            <person name="Durnford D.G."/>
            <person name="Fast N.M."/>
            <person name="Green B.R."/>
            <person name="Grisdale C.J."/>
            <person name="Hempel F."/>
            <person name="Henrissat B."/>
            <person name="Hoppner M.P."/>
            <person name="Ishida K."/>
            <person name="Kim E."/>
            <person name="Koreny L."/>
            <person name="Kroth P.G."/>
            <person name="Liu Y."/>
            <person name="Malik S.B."/>
            <person name="Maier U.G."/>
            <person name="McRose D."/>
            <person name="Mock T."/>
            <person name="Neilson J.A."/>
            <person name="Onodera N.T."/>
            <person name="Poole A.M."/>
            <person name="Pritham E.J."/>
            <person name="Richards T.A."/>
            <person name="Rocap G."/>
            <person name="Roy S.W."/>
            <person name="Sarai C."/>
            <person name="Schaack S."/>
            <person name="Shirato S."/>
            <person name="Slamovits C.H."/>
            <person name="Spencer D.F."/>
            <person name="Suzuki S."/>
            <person name="Worden A.Z."/>
            <person name="Zauner S."/>
            <person name="Barry K."/>
            <person name="Bell C."/>
            <person name="Bharti A.K."/>
            <person name="Crow J.A."/>
            <person name="Grimwood J."/>
            <person name="Kramer R."/>
            <person name="Lindquist E."/>
            <person name="Lucas S."/>
            <person name="Salamov A."/>
            <person name="McFadden G.I."/>
            <person name="Lane C.E."/>
            <person name="Keeling P.J."/>
            <person name="Gray M.W."/>
            <person name="Grigoriev I.V."/>
            <person name="Archibald J.M."/>
        </authorList>
    </citation>
    <scope>NUCLEOTIDE SEQUENCE</scope>
    <source>
        <strain evidence="3 5">CCMP2712</strain>
    </source>
</reference>
<dbReference type="EnsemblProtists" id="EKX40809">
    <property type="protein sequence ID" value="EKX40809"/>
    <property type="gene ID" value="GUITHDRAFT_113076"/>
</dbReference>
<feature type="region of interest" description="Disordered" evidence="2">
    <location>
        <begin position="1"/>
        <end position="26"/>
    </location>
</feature>
<gene>
    <name evidence="3" type="ORF">GUITHDRAFT_113076</name>
</gene>
<feature type="compositionally biased region" description="Low complexity" evidence="2">
    <location>
        <begin position="104"/>
        <end position="124"/>
    </location>
</feature>
<evidence type="ECO:0000313" key="5">
    <source>
        <dbReference type="Proteomes" id="UP000011087"/>
    </source>
</evidence>
<dbReference type="GeneID" id="17297551"/>
<dbReference type="Proteomes" id="UP000011087">
    <property type="component" value="Unassembled WGS sequence"/>
</dbReference>
<protein>
    <submittedName>
        <fullName evidence="3 4">Uncharacterized protein</fullName>
    </submittedName>
</protein>
<feature type="region of interest" description="Disordered" evidence="2">
    <location>
        <begin position="770"/>
        <end position="794"/>
    </location>
</feature>
<dbReference type="EMBL" id="JH993028">
    <property type="protein sequence ID" value="EKX40809.1"/>
    <property type="molecule type" value="Genomic_DNA"/>
</dbReference>
<dbReference type="HOGENOM" id="CLU_353937_0_0_1"/>
<organism evidence="3">
    <name type="scientific">Guillardia theta (strain CCMP2712)</name>
    <name type="common">Cryptophyte</name>
    <dbReference type="NCBI Taxonomy" id="905079"/>
    <lineage>
        <taxon>Eukaryota</taxon>
        <taxon>Cryptophyceae</taxon>
        <taxon>Pyrenomonadales</taxon>
        <taxon>Geminigeraceae</taxon>
        <taxon>Guillardia</taxon>
    </lineage>
</organism>